<dbReference type="RefSeq" id="WP_045064195.1">
    <property type="nucleotide sequence ID" value="NZ_CP131601.1"/>
</dbReference>
<sequence>MAPSSNEPSKQVFKLSYDMEETANHTIDAETLGHSILSLSNAIKSSNRLINGEQSDLQVKVRAHQEGSFMVEFVTWLNTGGADVLQILGISTAVGVGCANTVLGAMEALKGRKIVGSLKRDGKVILKTKDGEEHELEPNIAKILLNKDVRKDIETVFTTPIENKDDAKLIIKNENDDEVIVVVSEDAAAFRKLPQKTLEQVEEETNQMTIHFSQVNFESATGWKFKLPNGEIESVRMNHEAFISRINQGYEEFSKTKPCLVMMKTVKTTKPDGSVNTRYTIEEVIRQLG</sequence>
<proteinExistence type="predicted"/>
<organism evidence="1 2">
    <name type="scientific">Photobacterium leiognathi</name>
    <dbReference type="NCBI Taxonomy" id="553611"/>
    <lineage>
        <taxon>Bacteria</taxon>
        <taxon>Pseudomonadati</taxon>
        <taxon>Pseudomonadota</taxon>
        <taxon>Gammaproteobacteria</taxon>
        <taxon>Vibrionales</taxon>
        <taxon>Vibrionaceae</taxon>
        <taxon>Photobacterium</taxon>
    </lineage>
</organism>
<evidence type="ECO:0000313" key="1">
    <source>
        <dbReference type="EMBL" id="PSV80336.1"/>
    </source>
</evidence>
<keyword evidence="2" id="KW-1185">Reference proteome</keyword>
<evidence type="ECO:0000313" key="2">
    <source>
        <dbReference type="Proteomes" id="UP000241566"/>
    </source>
</evidence>
<accession>A0ABX5GDV1</accession>
<gene>
    <name evidence="1" type="ORF">CTM94_14250</name>
</gene>
<name>A0ABX5GDV1_PHOLE</name>
<reference evidence="1 2" key="1">
    <citation type="submission" date="2018-01" db="EMBL/GenBank/DDBJ databases">
        <title>Whole genome sequencing of Histamine producing bacteria.</title>
        <authorList>
            <person name="Butler K."/>
        </authorList>
    </citation>
    <scope>NUCLEOTIDE SEQUENCE [LARGE SCALE GENOMIC DNA]</scope>
    <source>
        <strain evidence="1 2">ATCC 25521</strain>
    </source>
</reference>
<dbReference type="Proteomes" id="UP000241566">
    <property type="component" value="Unassembled WGS sequence"/>
</dbReference>
<comment type="caution">
    <text evidence="1">The sequence shown here is derived from an EMBL/GenBank/DDBJ whole genome shotgun (WGS) entry which is preliminary data.</text>
</comment>
<protein>
    <submittedName>
        <fullName evidence="1">Uncharacterized protein</fullName>
    </submittedName>
</protein>
<dbReference type="EMBL" id="PYOI01000021">
    <property type="protein sequence ID" value="PSV80336.1"/>
    <property type="molecule type" value="Genomic_DNA"/>
</dbReference>